<dbReference type="InterPro" id="IPR002156">
    <property type="entry name" value="RNaseH_domain"/>
</dbReference>
<accession>A0ABD3BT88</accession>
<dbReference type="Pfam" id="PF13456">
    <property type="entry name" value="RVT_3"/>
    <property type="match status" value="1"/>
</dbReference>
<dbReference type="EMBL" id="JAVIJP010000066">
    <property type="protein sequence ID" value="KAL3620502.1"/>
    <property type="molecule type" value="Genomic_DNA"/>
</dbReference>
<name>A0ABD3BT88_9LAMI</name>
<comment type="caution">
    <text evidence="3">The sequence shown here is derived from an EMBL/GenBank/DDBJ whole genome shotgun (WGS) entry which is preliminary data.</text>
</comment>
<keyword evidence="1" id="KW-0479">Metal-binding</keyword>
<dbReference type="InterPro" id="IPR036397">
    <property type="entry name" value="RNaseH_sf"/>
</dbReference>
<dbReference type="InterPro" id="IPR012337">
    <property type="entry name" value="RNaseH-like_sf"/>
</dbReference>
<protein>
    <recommendedName>
        <fullName evidence="2">C2H2-type domain-containing protein</fullName>
    </recommendedName>
</protein>
<dbReference type="PROSITE" id="PS00028">
    <property type="entry name" value="ZINC_FINGER_C2H2_1"/>
    <property type="match status" value="1"/>
</dbReference>
<dbReference type="PANTHER" id="PTHR47723">
    <property type="entry name" value="OS05G0353850 PROTEIN"/>
    <property type="match status" value="1"/>
</dbReference>
<dbReference type="SUPFAM" id="SSF53098">
    <property type="entry name" value="Ribonuclease H-like"/>
    <property type="match status" value="1"/>
</dbReference>
<organism evidence="3 4">
    <name type="scientific">Castilleja foliolosa</name>
    <dbReference type="NCBI Taxonomy" id="1961234"/>
    <lineage>
        <taxon>Eukaryota</taxon>
        <taxon>Viridiplantae</taxon>
        <taxon>Streptophyta</taxon>
        <taxon>Embryophyta</taxon>
        <taxon>Tracheophyta</taxon>
        <taxon>Spermatophyta</taxon>
        <taxon>Magnoliopsida</taxon>
        <taxon>eudicotyledons</taxon>
        <taxon>Gunneridae</taxon>
        <taxon>Pentapetalae</taxon>
        <taxon>asterids</taxon>
        <taxon>lamiids</taxon>
        <taxon>Lamiales</taxon>
        <taxon>Orobanchaceae</taxon>
        <taxon>Pedicularideae</taxon>
        <taxon>Castillejinae</taxon>
        <taxon>Castilleja</taxon>
    </lineage>
</organism>
<dbReference type="GO" id="GO:0008270">
    <property type="term" value="F:zinc ion binding"/>
    <property type="evidence" value="ECO:0007669"/>
    <property type="project" value="UniProtKB-KW"/>
</dbReference>
<keyword evidence="4" id="KW-1185">Reference proteome</keyword>
<keyword evidence="1" id="KW-0863">Zinc-finger</keyword>
<feature type="domain" description="C2H2-type" evidence="2">
    <location>
        <begin position="59"/>
        <end position="83"/>
    </location>
</feature>
<proteinExistence type="predicted"/>
<dbReference type="InterPro" id="IPR013087">
    <property type="entry name" value="Znf_C2H2_type"/>
</dbReference>
<dbReference type="Gene3D" id="3.30.420.10">
    <property type="entry name" value="Ribonuclease H-like superfamily/Ribonuclease H"/>
    <property type="match status" value="1"/>
</dbReference>
<evidence type="ECO:0000313" key="4">
    <source>
        <dbReference type="Proteomes" id="UP001632038"/>
    </source>
</evidence>
<evidence type="ECO:0000256" key="1">
    <source>
        <dbReference type="PROSITE-ProRule" id="PRU00042"/>
    </source>
</evidence>
<keyword evidence="1" id="KW-0862">Zinc</keyword>
<dbReference type="Proteomes" id="UP001632038">
    <property type="component" value="Unassembled WGS sequence"/>
</dbReference>
<dbReference type="AlphaFoldDB" id="A0ABD3BT88"/>
<dbReference type="PANTHER" id="PTHR47723:SF19">
    <property type="entry name" value="POLYNUCLEOTIDYL TRANSFERASE, RIBONUCLEASE H-LIKE SUPERFAMILY PROTEIN"/>
    <property type="match status" value="1"/>
</dbReference>
<reference evidence="4" key="1">
    <citation type="journal article" date="2024" name="IScience">
        <title>Strigolactones Initiate the Formation of Haustorium-like Structures in Castilleja.</title>
        <authorList>
            <person name="Buerger M."/>
            <person name="Peterson D."/>
            <person name="Chory J."/>
        </authorList>
    </citation>
    <scope>NUCLEOTIDE SEQUENCE [LARGE SCALE GENOMIC DNA]</scope>
</reference>
<evidence type="ECO:0000259" key="2">
    <source>
        <dbReference type="PROSITE" id="PS50157"/>
    </source>
</evidence>
<dbReference type="PROSITE" id="PS50157">
    <property type="entry name" value="ZINC_FINGER_C2H2_2"/>
    <property type="match status" value="1"/>
</dbReference>
<dbReference type="InterPro" id="IPR053151">
    <property type="entry name" value="RNase_H-like"/>
</dbReference>
<gene>
    <name evidence="3" type="ORF">CASFOL_035414</name>
</gene>
<sequence length="303" mass="34125">MSMLFLRRRTPRSLISGFLFGSSVQRITPLQCISPPPMAVNSPKSPFARHVSTFPDDRFMCHICKARFRYVHELTSHFQNVHSELYNSASASGYICKCGCCYNDLTTFTQHLSVCPHLRFEYPPRDWVKLNTDGCSNDDGSGEGMSGGGGLIRSSTGHSYLQFRGQLGISTPLLAELWALDKGLEFIITTGFKRVVVGVENEDIIKGLMDESWKNDLSGDDSALKYIMRSENRTKMYLVIQIQSVLNDPSIEFEVHQILPEGNIVADGLSAKAMESGEFLLRDFVGEDEYIKKLIEMEIRKEE</sequence>
<evidence type="ECO:0000313" key="3">
    <source>
        <dbReference type="EMBL" id="KAL3620502.1"/>
    </source>
</evidence>